<dbReference type="Gene3D" id="3.30.200.20">
    <property type="entry name" value="Phosphorylase Kinase, domain 1"/>
    <property type="match status" value="1"/>
</dbReference>
<dbReference type="OrthoDB" id="4062651at2759"/>
<dbReference type="STRING" id="33114.A0A2G2XHX5"/>
<comment type="catalytic activity">
    <reaction evidence="5">
        <text>L-seryl-[protein] + ATP = O-phospho-L-seryl-[protein] + ADP + H(+)</text>
        <dbReference type="Rhea" id="RHEA:17989"/>
        <dbReference type="Rhea" id="RHEA-COMP:9863"/>
        <dbReference type="Rhea" id="RHEA-COMP:11604"/>
        <dbReference type="ChEBI" id="CHEBI:15378"/>
        <dbReference type="ChEBI" id="CHEBI:29999"/>
        <dbReference type="ChEBI" id="CHEBI:30616"/>
        <dbReference type="ChEBI" id="CHEBI:83421"/>
        <dbReference type="ChEBI" id="CHEBI:456216"/>
        <dbReference type="EC" id="2.7.11.1"/>
    </reaction>
</comment>
<evidence type="ECO:0000256" key="5">
    <source>
        <dbReference type="ARBA" id="ARBA00048679"/>
    </source>
</evidence>
<keyword evidence="2" id="KW-0723">Serine/threonine-protein kinase</keyword>
<dbReference type="PROSITE" id="PS50011">
    <property type="entry name" value="PROTEIN_KINASE_DOM"/>
    <property type="match status" value="1"/>
</dbReference>
<evidence type="ECO:0000259" key="7">
    <source>
        <dbReference type="PROSITE" id="PS50011"/>
    </source>
</evidence>
<sequence length="482" mass="54944">MAPKARQGKEKATTSQKGKKRGRKDQGESSSAQLPRRMFGIKWVLEEEAKAWYSNNKERKYVHVDLINKETLSKKEPRMLAKIMALKLDFIFRYMGECNLALTREFYANWSPNTTGNEVKIRGQVLQLTADWINSFLGLPSVDTALFKELYSRPPYRAIRHTLCGSRSMARYNHMLGEGASKKVYFGWDGVEKIDIAWNKIAFRSGEDEEEEAILLKSLNHERVMKCFAYWFDSTSKILNMITELFPSGSLKEYLSKNYNGVGVDLASIKNWGRQILEGLSFLHGQSPKIIHRDIKCDNVFVDSDGKRVTLGDFGLAVRVKEGDFVNDQQVKCTPEFMAPECFEGEYNELVDVYAFGMCLLEMVTGEYPYMECSNQMQVFKKVFSGLKPASLGQVKDSGVRDIIEKCLLPVSVRPSAEELLKDPFFPYSDASSKLEACAPDVSLATSHRFRGLRCCARVVAWTRKKCKQVQHRKVNPLNLDK</sequence>
<dbReference type="EMBL" id="MLFT02000002">
    <property type="protein sequence ID" value="PHT57090.1"/>
    <property type="molecule type" value="Genomic_DNA"/>
</dbReference>
<comment type="caution">
    <text evidence="8">The sequence shown here is derived from an EMBL/GenBank/DDBJ whole genome shotgun (WGS) entry which is preliminary data.</text>
</comment>
<dbReference type="PANTHER" id="PTHR13902">
    <property type="entry name" value="SERINE/THREONINE-PROTEIN KINASE WNK WITH NO LYSINE -RELATED"/>
    <property type="match status" value="1"/>
</dbReference>
<dbReference type="InterPro" id="IPR011009">
    <property type="entry name" value="Kinase-like_dom_sf"/>
</dbReference>
<comment type="catalytic activity">
    <reaction evidence="4">
        <text>L-threonyl-[protein] + ATP = O-phospho-L-threonyl-[protein] + ADP + H(+)</text>
        <dbReference type="Rhea" id="RHEA:46608"/>
        <dbReference type="Rhea" id="RHEA-COMP:11060"/>
        <dbReference type="Rhea" id="RHEA-COMP:11605"/>
        <dbReference type="ChEBI" id="CHEBI:15378"/>
        <dbReference type="ChEBI" id="CHEBI:30013"/>
        <dbReference type="ChEBI" id="CHEBI:30616"/>
        <dbReference type="ChEBI" id="CHEBI:61977"/>
        <dbReference type="ChEBI" id="CHEBI:456216"/>
        <dbReference type="EC" id="2.7.11.1"/>
    </reaction>
</comment>
<gene>
    <name evidence="8" type="ORF">CQW23_05576</name>
</gene>
<evidence type="ECO:0000256" key="3">
    <source>
        <dbReference type="ARBA" id="ARBA00022777"/>
    </source>
</evidence>
<feature type="domain" description="Protein kinase" evidence="7">
    <location>
        <begin position="170"/>
        <end position="426"/>
    </location>
</feature>
<evidence type="ECO:0000256" key="1">
    <source>
        <dbReference type="ARBA" id="ARBA00012513"/>
    </source>
</evidence>
<keyword evidence="3 8" id="KW-0418">Kinase</keyword>
<proteinExistence type="predicted"/>
<keyword evidence="3 8" id="KW-0808">Transferase</keyword>
<evidence type="ECO:0000313" key="9">
    <source>
        <dbReference type="Proteomes" id="UP000224567"/>
    </source>
</evidence>
<dbReference type="SMART" id="SM00220">
    <property type="entry name" value="S_TKc"/>
    <property type="match status" value="1"/>
</dbReference>
<dbReference type="GO" id="GO:0004674">
    <property type="term" value="F:protein serine/threonine kinase activity"/>
    <property type="evidence" value="ECO:0007669"/>
    <property type="project" value="UniProtKB-KW"/>
</dbReference>
<dbReference type="EC" id="2.7.11.1" evidence="1"/>
<dbReference type="InterPro" id="IPR008271">
    <property type="entry name" value="Ser/Thr_kinase_AS"/>
</dbReference>
<evidence type="ECO:0000256" key="4">
    <source>
        <dbReference type="ARBA" id="ARBA00047899"/>
    </source>
</evidence>
<evidence type="ECO:0000256" key="6">
    <source>
        <dbReference type="SAM" id="MobiDB-lite"/>
    </source>
</evidence>
<feature type="region of interest" description="Disordered" evidence="6">
    <location>
        <begin position="1"/>
        <end position="33"/>
    </location>
</feature>
<protein>
    <recommendedName>
        <fullName evidence="1">non-specific serine/threonine protein kinase</fullName>
        <ecNumber evidence="1">2.7.11.1</ecNumber>
    </recommendedName>
</protein>
<dbReference type="AlphaFoldDB" id="A0A2G2XHX5"/>
<name>A0A2G2XHX5_CAPBA</name>
<dbReference type="Pfam" id="PF00069">
    <property type="entry name" value="Pkinase"/>
    <property type="match status" value="1"/>
</dbReference>
<organism evidence="8 9">
    <name type="scientific">Capsicum baccatum</name>
    <name type="common">Peruvian pepper</name>
    <dbReference type="NCBI Taxonomy" id="33114"/>
    <lineage>
        <taxon>Eukaryota</taxon>
        <taxon>Viridiplantae</taxon>
        <taxon>Streptophyta</taxon>
        <taxon>Embryophyta</taxon>
        <taxon>Tracheophyta</taxon>
        <taxon>Spermatophyta</taxon>
        <taxon>Magnoliopsida</taxon>
        <taxon>eudicotyledons</taxon>
        <taxon>Gunneridae</taxon>
        <taxon>Pentapetalae</taxon>
        <taxon>asterids</taxon>
        <taxon>lamiids</taxon>
        <taxon>Solanales</taxon>
        <taxon>Solanaceae</taxon>
        <taxon>Solanoideae</taxon>
        <taxon>Capsiceae</taxon>
        <taxon>Capsicum</taxon>
    </lineage>
</organism>
<reference evidence="8 9" key="1">
    <citation type="journal article" date="2017" name="Genome Biol.">
        <title>New reference genome sequences of hot pepper reveal the massive evolution of plant disease-resistance genes by retroduplication.</title>
        <authorList>
            <person name="Kim S."/>
            <person name="Park J."/>
            <person name="Yeom S.I."/>
            <person name="Kim Y.M."/>
            <person name="Seo E."/>
            <person name="Kim K.T."/>
            <person name="Kim M.S."/>
            <person name="Lee J.M."/>
            <person name="Cheong K."/>
            <person name="Shin H.S."/>
            <person name="Kim S.B."/>
            <person name="Han K."/>
            <person name="Lee J."/>
            <person name="Park M."/>
            <person name="Lee H.A."/>
            <person name="Lee H.Y."/>
            <person name="Lee Y."/>
            <person name="Oh S."/>
            <person name="Lee J.H."/>
            <person name="Choi E."/>
            <person name="Choi E."/>
            <person name="Lee S.E."/>
            <person name="Jeon J."/>
            <person name="Kim H."/>
            <person name="Choi G."/>
            <person name="Song H."/>
            <person name="Lee J."/>
            <person name="Lee S.C."/>
            <person name="Kwon J.K."/>
            <person name="Lee H.Y."/>
            <person name="Koo N."/>
            <person name="Hong Y."/>
            <person name="Kim R.W."/>
            <person name="Kang W.H."/>
            <person name="Huh J.H."/>
            <person name="Kang B.C."/>
            <person name="Yang T.J."/>
            <person name="Lee Y.H."/>
            <person name="Bennetzen J.L."/>
            <person name="Choi D."/>
        </authorList>
    </citation>
    <scope>NUCLEOTIDE SEQUENCE [LARGE SCALE GENOMIC DNA]</scope>
    <source>
        <strain evidence="9">cv. PBC81</strain>
    </source>
</reference>
<dbReference type="GO" id="GO:0005524">
    <property type="term" value="F:ATP binding"/>
    <property type="evidence" value="ECO:0007669"/>
    <property type="project" value="InterPro"/>
</dbReference>
<reference evidence="9" key="2">
    <citation type="journal article" date="2017" name="J. Anim. Genet.">
        <title>Multiple reference genome sequences of hot pepper reveal the massive evolution of plant disease resistance genes by retroduplication.</title>
        <authorList>
            <person name="Kim S."/>
            <person name="Park J."/>
            <person name="Yeom S.-I."/>
            <person name="Kim Y.-M."/>
            <person name="Seo E."/>
            <person name="Kim K.-T."/>
            <person name="Kim M.-S."/>
            <person name="Lee J.M."/>
            <person name="Cheong K."/>
            <person name="Shin H.-S."/>
            <person name="Kim S.-B."/>
            <person name="Han K."/>
            <person name="Lee J."/>
            <person name="Park M."/>
            <person name="Lee H.-A."/>
            <person name="Lee H.-Y."/>
            <person name="Lee Y."/>
            <person name="Oh S."/>
            <person name="Lee J.H."/>
            <person name="Choi E."/>
            <person name="Choi E."/>
            <person name="Lee S.E."/>
            <person name="Jeon J."/>
            <person name="Kim H."/>
            <person name="Choi G."/>
            <person name="Song H."/>
            <person name="Lee J."/>
            <person name="Lee S.-C."/>
            <person name="Kwon J.-K."/>
            <person name="Lee H.-Y."/>
            <person name="Koo N."/>
            <person name="Hong Y."/>
            <person name="Kim R.W."/>
            <person name="Kang W.-H."/>
            <person name="Huh J.H."/>
            <person name="Kang B.-C."/>
            <person name="Yang T.-J."/>
            <person name="Lee Y.-H."/>
            <person name="Bennetzen J.L."/>
            <person name="Choi D."/>
        </authorList>
    </citation>
    <scope>NUCLEOTIDE SEQUENCE [LARGE SCALE GENOMIC DNA]</scope>
    <source>
        <strain evidence="9">cv. PBC81</strain>
    </source>
</reference>
<dbReference type="Gene3D" id="1.10.510.10">
    <property type="entry name" value="Transferase(Phosphotransferase) domain 1"/>
    <property type="match status" value="1"/>
</dbReference>
<dbReference type="SUPFAM" id="SSF56112">
    <property type="entry name" value="Protein kinase-like (PK-like)"/>
    <property type="match status" value="1"/>
</dbReference>
<dbReference type="PROSITE" id="PS00108">
    <property type="entry name" value="PROTEIN_KINASE_ST"/>
    <property type="match status" value="1"/>
</dbReference>
<dbReference type="InterPro" id="IPR050588">
    <property type="entry name" value="WNK_Ser-Thr_kinase"/>
</dbReference>
<keyword evidence="9" id="KW-1185">Reference proteome</keyword>
<evidence type="ECO:0000313" key="8">
    <source>
        <dbReference type="EMBL" id="PHT57090.1"/>
    </source>
</evidence>
<dbReference type="InterPro" id="IPR000719">
    <property type="entry name" value="Prot_kinase_dom"/>
</dbReference>
<accession>A0A2G2XHX5</accession>
<evidence type="ECO:0000256" key="2">
    <source>
        <dbReference type="ARBA" id="ARBA00022527"/>
    </source>
</evidence>
<dbReference type="Proteomes" id="UP000224567">
    <property type="component" value="Unassembled WGS sequence"/>
</dbReference>